<dbReference type="EMBL" id="LAZR01003767">
    <property type="protein sequence ID" value="KKN14919.1"/>
    <property type="molecule type" value="Genomic_DNA"/>
</dbReference>
<sequence>MSKPTLGLAMITLNEEIHIPATIPQFYNVADDIVVVDGGSTDDTVQWCERLGARMIHHPFENDFSAQKNRAIEALDTDWVYLHDPDERLDPPLLEVISMLIDDVEGQRALMMAGILCIPGDLEEGEAAKYDCFGIARKNIIDGIQTDIYPDYQYRLFRKYCRFEGPVHEEIVGFERRTEIDYKRDTMEEPARLNILHYKSSGKQEEQNNLYKIIKKENE</sequence>
<proteinExistence type="predicted"/>
<dbReference type="InterPro" id="IPR001173">
    <property type="entry name" value="Glyco_trans_2-like"/>
</dbReference>
<accession>A0A0F9NAB7</accession>
<name>A0A0F9NAB7_9ZZZZ</name>
<gene>
    <name evidence="2" type="ORF">LCGC14_0991240</name>
</gene>
<dbReference type="Gene3D" id="3.90.550.10">
    <property type="entry name" value="Spore Coat Polysaccharide Biosynthesis Protein SpsA, Chain A"/>
    <property type="match status" value="1"/>
</dbReference>
<dbReference type="PANTHER" id="PTHR43630">
    <property type="entry name" value="POLY-BETA-1,6-N-ACETYL-D-GLUCOSAMINE SYNTHASE"/>
    <property type="match status" value="1"/>
</dbReference>
<comment type="caution">
    <text evidence="2">The sequence shown here is derived from an EMBL/GenBank/DDBJ whole genome shotgun (WGS) entry which is preliminary data.</text>
</comment>
<dbReference type="InterPro" id="IPR029044">
    <property type="entry name" value="Nucleotide-diphossugar_trans"/>
</dbReference>
<evidence type="ECO:0000259" key="1">
    <source>
        <dbReference type="Pfam" id="PF00535"/>
    </source>
</evidence>
<dbReference type="AlphaFoldDB" id="A0A0F9NAB7"/>
<dbReference type="PANTHER" id="PTHR43630:SF2">
    <property type="entry name" value="GLYCOSYLTRANSFERASE"/>
    <property type="match status" value="1"/>
</dbReference>
<reference evidence="2" key="1">
    <citation type="journal article" date="2015" name="Nature">
        <title>Complex archaea that bridge the gap between prokaryotes and eukaryotes.</title>
        <authorList>
            <person name="Spang A."/>
            <person name="Saw J.H."/>
            <person name="Jorgensen S.L."/>
            <person name="Zaremba-Niedzwiedzka K."/>
            <person name="Martijn J."/>
            <person name="Lind A.E."/>
            <person name="van Eijk R."/>
            <person name="Schleper C."/>
            <person name="Guy L."/>
            <person name="Ettema T.J."/>
        </authorList>
    </citation>
    <scope>NUCLEOTIDE SEQUENCE</scope>
</reference>
<evidence type="ECO:0000313" key="2">
    <source>
        <dbReference type="EMBL" id="KKN14919.1"/>
    </source>
</evidence>
<protein>
    <recommendedName>
        <fullName evidence="1">Glycosyltransferase 2-like domain-containing protein</fullName>
    </recommendedName>
</protein>
<feature type="domain" description="Glycosyltransferase 2-like" evidence="1">
    <location>
        <begin position="10"/>
        <end position="102"/>
    </location>
</feature>
<organism evidence="2">
    <name type="scientific">marine sediment metagenome</name>
    <dbReference type="NCBI Taxonomy" id="412755"/>
    <lineage>
        <taxon>unclassified sequences</taxon>
        <taxon>metagenomes</taxon>
        <taxon>ecological metagenomes</taxon>
    </lineage>
</organism>
<dbReference type="SUPFAM" id="SSF53448">
    <property type="entry name" value="Nucleotide-diphospho-sugar transferases"/>
    <property type="match status" value="1"/>
</dbReference>
<dbReference type="CDD" id="cd02511">
    <property type="entry name" value="Beta4Glucosyltransferase"/>
    <property type="match status" value="1"/>
</dbReference>
<dbReference type="Pfam" id="PF00535">
    <property type="entry name" value="Glycos_transf_2"/>
    <property type="match status" value="1"/>
</dbReference>